<keyword evidence="2" id="KW-1185">Reference proteome</keyword>
<name>S6AC12_SULDS</name>
<reference evidence="1 2" key="1">
    <citation type="journal article" date="2012" name="Appl. Environ. Microbiol.">
        <title>Draft genome sequence of a psychrotolerant sulfur-oxidizing bacterium, Sulfuricella denitrificans skB26, and proteomic insights into cold adaptation.</title>
        <authorList>
            <person name="Watanabe T."/>
            <person name="Kojima H."/>
            <person name="Fukui M."/>
        </authorList>
    </citation>
    <scope>NUCLEOTIDE SEQUENCE [LARGE SCALE GENOMIC DNA]</scope>
    <source>
        <strain evidence="2">skB26</strain>
    </source>
</reference>
<dbReference type="KEGG" id="sdr:SCD_n01362"/>
<dbReference type="HOGENOM" id="CLU_137757_0_0_4"/>
<protein>
    <submittedName>
        <fullName evidence="1">Uncharacterized protein</fullName>
    </submittedName>
</protein>
<dbReference type="AlphaFoldDB" id="S6AC12"/>
<organism evidence="1 2">
    <name type="scientific">Sulfuricella denitrificans (strain DSM 22764 / NBRC 105220 / skB26)</name>
    <dbReference type="NCBI Taxonomy" id="1163617"/>
    <lineage>
        <taxon>Bacteria</taxon>
        <taxon>Pseudomonadati</taxon>
        <taxon>Pseudomonadota</taxon>
        <taxon>Betaproteobacteria</taxon>
        <taxon>Nitrosomonadales</taxon>
        <taxon>Sulfuricellaceae</taxon>
        <taxon>Sulfuricella</taxon>
    </lineage>
</organism>
<dbReference type="RefSeq" id="WP_009205858.1">
    <property type="nucleotide sequence ID" value="NC_022357.1"/>
</dbReference>
<dbReference type="Proteomes" id="UP000015559">
    <property type="component" value="Chromosome"/>
</dbReference>
<proteinExistence type="predicted"/>
<dbReference type="STRING" id="1163617.SCD_n01362"/>
<dbReference type="OrthoDB" id="5815475at2"/>
<gene>
    <name evidence="1" type="ORF">SCD_n01362</name>
</gene>
<accession>S6AC12</accession>
<sequence length="111" mass="12808">MSNPFTACWTSKGNNLCLGQWEIHYLGRSLAIDAERREKDMGTFGIFSYIYLDDEDFAEGLLEDDWILEHAGWLADLFSEHEIPVDEAHMRWFYQAANPHDWRCGSCGGCL</sequence>
<dbReference type="eggNOG" id="ENOG5032WG2">
    <property type="taxonomic scope" value="Bacteria"/>
</dbReference>
<evidence type="ECO:0000313" key="2">
    <source>
        <dbReference type="Proteomes" id="UP000015559"/>
    </source>
</evidence>
<dbReference type="EMBL" id="AP013066">
    <property type="protein sequence ID" value="BAN35188.1"/>
    <property type="molecule type" value="Genomic_DNA"/>
</dbReference>
<evidence type="ECO:0000313" key="1">
    <source>
        <dbReference type="EMBL" id="BAN35188.1"/>
    </source>
</evidence>